<comment type="subcellular location">
    <subcellularLocation>
        <location evidence="1">Cell inner membrane</location>
        <topology evidence="1">Multi-pass membrane protein</topology>
    </subcellularLocation>
</comment>
<keyword evidence="5" id="KW-0762">Sugar transport</keyword>
<dbReference type="InterPro" id="IPR013011">
    <property type="entry name" value="PTS_EIIB_2"/>
</dbReference>
<evidence type="ECO:0000313" key="16">
    <source>
        <dbReference type="Proteomes" id="UP000009235"/>
    </source>
</evidence>
<keyword evidence="2" id="KW-0813">Transport</keyword>
<dbReference type="GO" id="GO:0022877">
    <property type="term" value="F:protein-N(PI)-phosphohistidine-fructose phosphotransferase system transporter activity"/>
    <property type="evidence" value="ECO:0007669"/>
    <property type="project" value="InterPro"/>
</dbReference>
<accession>F6EG48</accession>
<dbReference type="GO" id="GO:0005351">
    <property type="term" value="F:carbohydrate:proton symporter activity"/>
    <property type="evidence" value="ECO:0007669"/>
    <property type="project" value="InterPro"/>
</dbReference>
<evidence type="ECO:0000256" key="4">
    <source>
        <dbReference type="ARBA" id="ARBA00022553"/>
    </source>
</evidence>
<dbReference type="KEGG" id="asd:AS9A_0291"/>
<keyword evidence="11 12" id="KW-0472">Membrane</keyword>
<organism evidence="15 16">
    <name type="scientific">Hoyosella subflava (strain DSM 45089 / JCM 17490 / NBRC 109087 / DQS3-9A1)</name>
    <name type="common">Amycolicicoccus subflavus</name>
    <dbReference type="NCBI Taxonomy" id="443218"/>
    <lineage>
        <taxon>Bacteria</taxon>
        <taxon>Bacillati</taxon>
        <taxon>Actinomycetota</taxon>
        <taxon>Actinomycetes</taxon>
        <taxon>Mycobacteriales</taxon>
        <taxon>Hoyosellaceae</taxon>
        <taxon>Hoyosella</taxon>
    </lineage>
</organism>
<feature type="domain" description="PTS EIIC type-2" evidence="14">
    <location>
        <begin position="132"/>
        <end position="485"/>
    </location>
</feature>
<dbReference type="SUPFAM" id="SSF52794">
    <property type="entry name" value="PTS system IIB component-like"/>
    <property type="match status" value="1"/>
</dbReference>
<dbReference type="InterPro" id="IPR003352">
    <property type="entry name" value="PTS_EIIC"/>
</dbReference>
<dbReference type="NCBIfam" id="TIGR01427">
    <property type="entry name" value="PTS_IIC_fructo"/>
    <property type="match status" value="1"/>
</dbReference>
<dbReference type="GO" id="GO:0016301">
    <property type="term" value="F:kinase activity"/>
    <property type="evidence" value="ECO:0007669"/>
    <property type="project" value="UniProtKB-KW"/>
</dbReference>
<dbReference type="GO" id="GO:0090563">
    <property type="term" value="F:protein-phosphocysteine-sugar phosphotransferase activity"/>
    <property type="evidence" value="ECO:0007669"/>
    <property type="project" value="TreeGrafter"/>
</dbReference>
<feature type="transmembrane region" description="Helical" evidence="12">
    <location>
        <begin position="389"/>
        <end position="409"/>
    </location>
</feature>
<keyword evidence="16" id="KW-1185">Reference proteome</keyword>
<feature type="transmembrane region" description="Helical" evidence="12">
    <location>
        <begin position="206"/>
        <end position="222"/>
    </location>
</feature>
<dbReference type="InterPro" id="IPR050864">
    <property type="entry name" value="Bacterial_PTS_Sugar_Transport"/>
</dbReference>
<evidence type="ECO:0000256" key="6">
    <source>
        <dbReference type="ARBA" id="ARBA00022679"/>
    </source>
</evidence>
<proteinExistence type="predicted"/>
<dbReference type="InterPro" id="IPR013014">
    <property type="entry name" value="PTS_EIIC_2"/>
</dbReference>
<evidence type="ECO:0000256" key="5">
    <source>
        <dbReference type="ARBA" id="ARBA00022597"/>
    </source>
</evidence>
<dbReference type="STRING" id="443218.AS9A_0291"/>
<dbReference type="Proteomes" id="UP000009235">
    <property type="component" value="Chromosome"/>
</dbReference>
<feature type="transmembrane region" description="Helical" evidence="12">
    <location>
        <begin position="315"/>
        <end position="333"/>
    </location>
</feature>
<evidence type="ECO:0000256" key="8">
    <source>
        <dbReference type="ARBA" id="ARBA00022692"/>
    </source>
</evidence>
<dbReference type="GO" id="GO:0009401">
    <property type="term" value="P:phosphoenolpyruvate-dependent sugar phosphotransferase system"/>
    <property type="evidence" value="ECO:0007669"/>
    <property type="project" value="UniProtKB-KW"/>
</dbReference>
<feature type="transmembrane region" description="Helical" evidence="12">
    <location>
        <begin position="142"/>
        <end position="167"/>
    </location>
</feature>
<dbReference type="InterPro" id="IPR006327">
    <property type="entry name" value="PTS_IIC_fruc"/>
</dbReference>
<feature type="transmembrane region" description="Helical" evidence="12">
    <location>
        <begin position="416"/>
        <end position="435"/>
    </location>
</feature>
<feature type="transmembrane region" description="Helical" evidence="12">
    <location>
        <begin position="228"/>
        <end position="261"/>
    </location>
</feature>
<reference evidence="15 16" key="1">
    <citation type="journal article" date="2011" name="J. Bacteriol.">
        <title>Complete genome sequence of Amycolicicoccus subflavus DQS3-9A1T, an actinomycete isolated from crude oil-polluted soil.</title>
        <authorList>
            <person name="Cai M."/>
            <person name="Chen W.M."/>
            <person name="Nie Y."/>
            <person name="Chi C.Q."/>
            <person name="Wang Y.N."/>
            <person name="Tang Y.Q."/>
            <person name="Li G.Y."/>
            <person name="Wu X.L."/>
        </authorList>
    </citation>
    <scope>NUCLEOTIDE SEQUENCE [LARGE SCALE GENOMIC DNA]</scope>
    <source>
        <strain evidence="16">DSM 45089 / DQS3-9A1</strain>
    </source>
</reference>
<dbReference type="eggNOG" id="COG1299">
    <property type="taxonomic scope" value="Bacteria"/>
</dbReference>
<dbReference type="eggNOG" id="COG1445">
    <property type="taxonomic scope" value="Bacteria"/>
</dbReference>
<dbReference type="PANTHER" id="PTHR30505:SF0">
    <property type="entry name" value="FRUCTOSE-LIKE PTS SYSTEM EIIBC COMPONENT-RELATED"/>
    <property type="match status" value="1"/>
</dbReference>
<dbReference type="Pfam" id="PF02378">
    <property type="entry name" value="PTS_EIIC"/>
    <property type="match status" value="1"/>
</dbReference>
<feature type="transmembrane region" description="Helical" evidence="12">
    <location>
        <begin position="455"/>
        <end position="475"/>
    </location>
</feature>
<dbReference type="NCBIfam" id="TIGR00829">
    <property type="entry name" value="FRU"/>
    <property type="match status" value="1"/>
</dbReference>
<name>F6EG48_HOYSD</name>
<dbReference type="InterPro" id="IPR036095">
    <property type="entry name" value="PTS_EIIB-like_sf"/>
</dbReference>
<dbReference type="GO" id="GO:0005886">
    <property type="term" value="C:plasma membrane"/>
    <property type="evidence" value="ECO:0007669"/>
    <property type="project" value="UniProtKB-SubCell"/>
</dbReference>
<keyword evidence="10 12" id="KW-1133">Transmembrane helix</keyword>
<feature type="domain" description="PTS EIIB type-2" evidence="13">
    <location>
        <begin position="6"/>
        <end position="101"/>
    </location>
</feature>
<keyword evidence="4" id="KW-0597">Phosphoprotein</keyword>
<keyword evidence="7" id="KW-0598">Phosphotransferase system</keyword>
<keyword evidence="8 12" id="KW-0812">Transmembrane</keyword>
<evidence type="ECO:0000256" key="11">
    <source>
        <dbReference type="ARBA" id="ARBA00023136"/>
    </source>
</evidence>
<dbReference type="Gene3D" id="3.40.50.2300">
    <property type="match status" value="1"/>
</dbReference>
<feature type="transmembrane region" description="Helical" evidence="12">
    <location>
        <begin position="273"/>
        <end position="295"/>
    </location>
</feature>
<evidence type="ECO:0000313" key="15">
    <source>
        <dbReference type="EMBL" id="AEF38750.1"/>
    </source>
</evidence>
<gene>
    <name evidence="15" type="ordered locus">AS9A_0291</name>
</gene>
<evidence type="ECO:0000256" key="3">
    <source>
        <dbReference type="ARBA" id="ARBA00022475"/>
    </source>
</evidence>
<evidence type="ECO:0000259" key="14">
    <source>
        <dbReference type="PROSITE" id="PS51104"/>
    </source>
</evidence>
<dbReference type="PROSITE" id="PS51104">
    <property type="entry name" value="PTS_EIIC_TYPE_2"/>
    <property type="match status" value="1"/>
</dbReference>
<evidence type="ECO:0000256" key="7">
    <source>
        <dbReference type="ARBA" id="ARBA00022683"/>
    </source>
</evidence>
<keyword evidence="3" id="KW-1003">Cell membrane</keyword>
<dbReference type="OrthoDB" id="9782569at2"/>
<evidence type="ECO:0000256" key="2">
    <source>
        <dbReference type="ARBA" id="ARBA00022448"/>
    </source>
</evidence>
<evidence type="ECO:0000256" key="10">
    <source>
        <dbReference type="ARBA" id="ARBA00022989"/>
    </source>
</evidence>
<dbReference type="AlphaFoldDB" id="F6EG48"/>
<dbReference type="InterPro" id="IPR003353">
    <property type="entry name" value="PTS_IIB_fruc"/>
</dbReference>
<feature type="transmembrane region" description="Helical" evidence="12">
    <location>
        <begin position="354"/>
        <end position="377"/>
    </location>
</feature>
<dbReference type="CDD" id="cd05569">
    <property type="entry name" value="PTS_IIB_fructose"/>
    <property type="match status" value="1"/>
</dbReference>
<evidence type="ECO:0000256" key="1">
    <source>
        <dbReference type="ARBA" id="ARBA00004429"/>
    </source>
</evidence>
<keyword evidence="9" id="KW-0418">Kinase</keyword>
<protein>
    <submittedName>
        <fullName evidence="15">PTS system, fructose subfamily, IIC subunit</fullName>
    </submittedName>
</protein>
<dbReference type="PANTHER" id="PTHR30505">
    <property type="entry name" value="FRUCTOSE-LIKE PERMEASE"/>
    <property type="match status" value="1"/>
</dbReference>
<evidence type="ECO:0000256" key="12">
    <source>
        <dbReference type="SAM" id="Phobius"/>
    </source>
</evidence>
<keyword evidence="6" id="KW-0808">Transferase</keyword>
<dbReference type="PROSITE" id="PS51099">
    <property type="entry name" value="PTS_EIIB_TYPE_2"/>
    <property type="match status" value="1"/>
</dbReference>
<evidence type="ECO:0000259" key="13">
    <source>
        <dbReference type="PROSITE" id="PS51099"/>
    </source>
</evidence>
<dbReference type="EMBL" id="CP002786">
    <property type="protein sequence ID" value="AEF38750.1"/>
    <property type="molecule type" value="Genomic_DNA"/>
</dbReference>
<sequence length="492" mass="49171">MKKLKLVAVTSCPTGIAHTYMAAESLEQAAEAAGHEMRVETQGAAGAERLSDAEIAEADAVIFAADVEVREKERFAGKPTIRGGVKRGINDASGMVAEAVAAAENAPAAGAAPTAVSAPATPQKAPGFGTQLRQWLMTGVSYMIPFVAAGGILIALAFMIGGAQIAAIVDGGVYEGVEYAGITDLSAILAEAGIAGVMFKIGATAFSMLVAVLAGYIAYAMADRVGLAAGIVGGLLAVAIGAGFLGGLVAGLLAGAIVMWLKKIKAPRGLDSLMPILVIPLLSVFAIGFLMLVVIGGPIAAVQNGLTDWLQGLTGANALALGALLGAMMGFDLGGPVNKVAYLFGTGALVSDNLTVMAAVMAAGMVPPLGLALATVVRKKLFSDAERQAGKAAWVLGASFITEGAIPFAAADPFRVIASTIAGGATAGALSMAFGSTLRAPHGGIWVIGLIGNPLGYLIAIIAGSLVTCAVVIGLKQLTRTAAAPQPTPVAA</sequence>
<evidence type="ECO:0000256" key="9">
    <source>
        <dbReference type="ARBA" id="ARBA00022777"/>
    </source>
</evidence>
<dbReference type="InterPro" id="IPR003501">
    <property type="entry name" value="PTS_EIIB_2/3"/>
</dbReference>
<dbReference type="Pfam" id="PF02302">
    <property type="entry name" value="PTS_IIB"/>
    <property type="match status" value="1"/>
</dbReference>
<dbReference type="HOGENOM" id="CLU_013155_0_0_11"/>